<keyword evidence="3" id="KW-1185">Reference proteome</keyword>
<sequence length="76" mass="8231">MFVIVVANGDKFLQITKSAVEVSPVLKALAIGSFEDLRCQAVANMVKGKTVEGIKKEFGLGDRPGGYQGDEWTEDK</sequence>
<dbReference type="OrthoDB" id="10509612at2759"/>
<name>A0A9P5S2B8_9FUNG</name>
<dbReference type="SUPFAM" id="SSF81382">
    <property type="entry name" value="Skp1 dimerisation domain-like"/>
    <property type="match status" value="1"/>
</dbReference>
<evidence type="ECO:0000313" key="3">
    <source>
        <dbReference type="Proteomes" id="UP000748756"/>
    </source>
</evidence>
<accession>A0A9P5S2B8</accession>
<dbReference type="Pfam" id="PF01466">
    <property type="entry name" value="Skp1"/>
    <property type="match status" value="1"/>
</dbReference>
<dbReference type="Proteomes" id="UP000748756">
    <property type="component" value="Unassembled WGS sequence"/>
</dbReference>
<reference evidence="2" key="1">
    <citation type="journal article" date="2020" name="Fungal Divers.">
        <title>Resolving the Mortierellaceae phylogeny through synthesis of multi-gene phylogenetics and phylogenomics.</title>
        <authorList>
            <person name="Vandepol N."/>
            <person name="Liber J."/>
            <person name="Desiro A."/>
            <person name="Na H."/>
            <person name="Kennedy M."/>
            <person name="Barry K."/>
            <person name="Grigoriev I.V."/>
            <person name="Miller A.N."/>
            <person name="O'Donnell K."/>
            <person name="Stajich J.E."/>
            <person name="Bonito G."/>
        </authorList>
    </citation>
    <scope>NUCLEOTIDE SEQUENCE</scope>
    <source>
        <strain evidence="2">NRRL 6426</strain>
    </source>
</reference>
<dbReference type="GO" id="GO:0006511">
    <property type="term" value="P:ubiquitin-dependent protein catabolic process"/>
    <property type="evidence" value="ECO:0007669"/>
    <property type="project" value="InterPro"/>
</dbReference>
<dbReference type="InterPro" id="IPR036296">
    <property type="entry name" value="SKP1-like_dim_sf"/>
</dbReference>
<organism evidence="2 3">
    <name type="scientific">Linnemannia schmuckeri</name>
    <dbReference type="NCBI Taxonomy" id="64567"/>
    <lineage>
        <taxon>Eukaryota</taxon>
        <taxon>Fungi</taxon>
        <taxon>Fungi incertae sedis</taxon>
        <taxon>Mucoromycota</taxon>
        <taxon>Mortierellomycotina</taxon>
        <taxon>Mortierellomycetes</taxon>
        <taxon>Mortierellales</taxon>
        <taxon>Mortierellaceae</taxon>
        <taxon>Linnemannia</taxon>
    </lineage>
</organism>
<evidence type="ECO:0000313" key="2">
    <source>
        <dbReference type="EMBL" id="KAF9153355.1"/>
    </source>
</evidence>
<dbReference type="AlphaFoldDB" id="A0A9P5S2B8"/>
<comment type="caution">
    <text evidence="2">The sequence shown here is derived from an EMBL/GenBank/DDBJ whole genome shotgun (WGS) entry which is preliminary data.</text>
</comment>
<dbReference type="InterPro" id="IPR011333">
    <property type="entry name" value="SKP1/BTB/POZ_sf"/>
</dbReference>
<evidence type="ECO:0000259" key="1">
    <source>
        <dbReference type="Pfam" id="PF01466"/>
    </source>
</evidence>
<gene>
    <name evidence="2" type="ORF">BG015_003591</name>
</gene>
<dbReference type="InterPro" id="IPR016072">
    <property type="entry name" value="Skp1_comp_dimer"/>
</dbReference>
<feature type="domain" description="SKP1 component dimerisation" evidence="1">
    <location>
        <begin position="36"/>
        <end position="60"/>
    </location>
</feature>
<dbReference type="EMBL" id="JAAAUQ010000180">
    <property type="protein sequence ID" value="KAF9153355.1"/>
    <property type="molecule type" value="Genomic_DNA"/>
</dbReference>
<dbReference type="Gene3D" id="3.30.710.10">
    <property type="entry name" value="Potassium Channel Kv1.1, Chain A"/>
    <property type="match status" value="1"/>
</dbReference>
<proteinExistence type="predicted"/>
<protein>
    <recommendedName>
        <fullName evidence="1">SKP1 component dimerisation domain-containing protein</fullName>
    </recommendedName>
</protein>